<evidence type="ECO:0000256" key="1">
    <source>
        <dbReference type="RuleBase" id="RU363082"/>
    </source>
</evidence>
<protein>
    <recommendedName>
        <fullName evidence="1">Glutaredoxin-like protein</fullName>
    </recommendedName>
</protein>
<keyword evidence="4" id="KW-1185">Reference proteome</keyword>
<evidence type="ECO:0000313" key="3">
    <source>
        <dbReference type="EMBL" id="KAG6376414.1"/>
    </source>
</evidence>
<reference evidence="3" key="1">
    <citation type="submission" date="2021-03" db="EMBL/GenBank/DDBJ databases">
        <title>Evolutionary innovations through gain and loss of genes in the ectomycorrhizal Boletales.</title>
        <authorList>
            <person name="Wu G."/>
            <person name="Miyauchi S."/>
            <person name="Morin E."/>
            <person name="Yang Z.-L."/>
            <person name="Xu J."/>
            <person name="Martin F.M."/>
        </authorList>
    </citation>
    <scope>NUCLEOTIDE SEQUENCE</scope>
    <source>
        <strain evidence="3">BR01</strain>
    </source>
</reference>
<comment type="similarity">
    <text evidence="1">Belongs to the glutaredoxin family.</text>
</comment>
<comment type="caution">
    <text evidence="3">The sequence shown here is derived from an EMBL/GenBank/DDBJ whole genome shotgun (WGS) entry which is preliminary data.</text>
</comment>
<dbReference type="AlphaFoldDB" id="A0A8I2YP72"/>
<dbReference type="EMBL" id="JAGFBS010000012">
    <property type="protein sequence ID" value="KAG6376414.1"/>
    <property type="molecule type" value="Genomic_DNA"/>
</dbReference>
<feature type="region of interest" description="Disordered" evidence="2">
    <location>
        <begin position="1"/>
        <end position="31"/>
    </location>
</feature>
<evidence type="ECO:0000313" key="4">
    <source>
        <dbReference type="Proteomes" id="UP000683000"/>
    </source>
</evidence>
<proteinExistence type="inferred from homology"/>
<sequence>MSSDERNSPDCQGRAGQSEETGTQARFSLPSPHLIQRVQRAFDLEVINIQDKGREKWKKKYVYWIPALHLDGKEIAKGRWDASTVLEALKQREATLDSQQSTE</sequence>
<dbReference type="Gene3D" id="3.40.30.10">
    <property type="entry name" value="Glutaredoxin"/>
    <property type="match status" value="1"/>
</dbReference>
<keyword evidence="1" id="KW-0813">Transport</keyword>
<accession>A0A8I2YP72</accession>
<gene>
    <name evidence="3" type="ORF">JVT61DRAFT_2400</name>
</gene>
<keyword evidence="1" id="KW-0249">Electron transport</keyword>
<dbReference type="Proteomes" id="UP000683000">
    <property type="component" value="Unassembled WGS sequence"/>
</dbReference>
<dbReference type="OrthoDB" id="429967at2759"/>
<dbReference type="InterPro" id="IPR008554">
    <property type="entry name" value="Glutaredoxin-like"/>
</dbReference>
<organism evidence="3 4">
    <name type="scientific">Boletus reticuloceps</name>
    <dbReference type="NCBI Taxonomy" id="495285"/>
    <lineage>
        <taxon>Eukaryota</taxon>
        <taxon>Fungi</taxon>
        <taxon>Dikarya</taxon>
        <taxon>Basidiomycota</taxon>
        <taxon>Agaricomycotina</taxon>
        <taxon>Agaricomycetes</taxon>
        <taxon>Agaricomycetidae</taxon>
        <taxon>Boletales</taxon>
        <taxon>Boletineae</taxon>
        <taxon>Boletaceae</taxon>
        <taxon>Boletoideae</taxon>
        <taxon>Boletus</taxon>
    </lineage>
</organism>
<dbReference type="Pfam" id="PF05768">
    <property type="entry name" value="Glrx-like"/>
    <property type="match status" value="1"/>
</dbReference>
<name>A0A8I2YP72_9AGAM</name>
<evidence type="ECO:0000256" key="2">
    <source>
        <dbReference type="SAM" id="MobiDB-lite"/>
    </source>
</evidence>